<organism evidence="4 5">
    <name type="scientific">Segatella cerevisiae</name>
    <dbReference type="NCBI Taxonomy" id="2053716"/>
    <lineage>
        <taxon>Bacteria</taxon>
        <taxon>Pseudomonadati</taxon>
        <taxon>Bacteroidota</taxon>
        <taxon>Bacteroidia</taxon>
        <taxon>Bacteroidales</taxon>
        <taxon>Prevotellaceae</taxon>
        <taxon>Segatella</taxon>
    </lineage>
</organism>
<dbReference type="InterPro" id="IPR011013">
    <property type="entry name" value="Gal_mutarotase_sf_dom"/>
</dbReference>
<dbReference type="InterPro" id="IPR037481">
    <property type="entry name" value="LacX"/>
</dbReference>
<keyword evidence="3" id="KW-0106">Calcium</keyword>
<comment type="cofactor">
    <cofactor evidence="1">
        <name>Ca(2+)</name>
        <dbReference type="ChEBI" id="CHEBI:29108"/>
    </cofactor>
</comment>
<gene>
    <name evidence="4" type="ORF">NG821_01195</name>
</gene>
<evidence type="ECO:0000313" key="5">
    <source>
        <dbReference type="Proteomes" id="UP001204015"/>
    </source>
</evidence>
<comment type="subunit">
    <text evidence="2">Monomer.</text>
</comment>
<dbReference type="PANTHER" id="PTHR11122">
    <property type="entry name" value="APOSPORY-ASSOCIATED PROTEIN C-RELATED"/>
    <property type="match status" value="1"/>
</dbReference>
<dbReference type="Proteomes" id="UP001204015">
    <property type="component" value="Unassembled WGS sequence"/>
</dbReference>
<sequence>MEQIKNSKLTVCASSLGAELQNIRDINGREYLWDGDQNYWGRHSPILFPVVCGLWKDTYRLGTRAYHMTRHGFARDTEFTLIRKGDDYMTYALHESAKTLDVYPFHFNLAVTYHLEDNHIHVVWHVENTDDQIIYFQIGGHPAFRIPGAEKGKPCAGILKFDKPRLDRIYGNVGGCITKGRHPMKTDHGLFRFTEDDFVDDALIFDQSQLKHIELLDQSLQRVIAIDTKAPALGIWSPAGKHAPFVCIEPWYGIHDEVGYEGDFRNKYLMNQLLPGSSFMSEYIITVGA</sequence>
<evidence type="ECO:0000256" key="3">
    <source>
        <dbReference type="ARBA" id="ARBA00022837"/>
    </source>
</evidence>
<dbReference type="InterPro" id="IPR008183">
    <property type="entry name" value="Aldose_1/G6P_1-epimerase"/>
</dbReference>
<keyword evidence="5" id="KW-1185">Reference proteome</keyword>
<dbReference type="RefSeq" id="WP_252759834.1">
    <property type="nucleotide sequence ID" value="NZ_JAMXLY010000002.1"/>
</dbReference>
<dbReference type="EMBL" id="JAMXLY010000002">
    <property type="protein sequence ID" value="MCO6024471.1"/>
    <property type="molecule type" value="Genomic_DNA"/>
</dbReference>
<evidence type="ECO:0000313" key="4">
    <source>
        <dbReference type="EMBL" id="MCO6024471.1"/>
    </source>
</evidence>
<name>A0ABT1BTR0_9BACT</name>
<dbReference type="SUPFAM" id="SSF74650">
    <property type="entry name" value="Galactose mutarotase-like"/>
    <property type="match status" value="1"/>
</dbReference>
<evidence type="ECO:0000256" key="2">
    <source>
        <dbReference type="ARBA" id="ARBA00011245"/>
    </source>
</evidence>
<dbReference type="Gene3D" id="2.70.98.10">
    <property type="match status" value="1"/>
</dbReference>
<comment type="caution">
    <text evidence="4">The sequence shown here is derived from an EMBL/GenBank/DDBJ whole genome shotgun (WGS) entry which is preliminary data.</text>
</comment>
<proteinExistence type="predicted"/>
<dbReference type="Pfam" id="PF01263">
    <property type="entry name" value="Aldose_epim"/>
    <property type="match status" value="1"/>
</dbReference>
<accession>A0ABT1BTR0</accession>
<evidence type="ECO:0000256" key="1">
    <source>
        <dbReference type="ARBA" id="ARBA00001913"/>
    </source>
</evidence>
<protein>
    <submittedName>
        <fullName evidence="4">Aldose 1-epimerase family protein</fullName>
    </submittedName>
</protein>
<dbReference type="PANTHER" id="PTHR11122:SF13">
    <property type="entry name" value="GLUCOSE-6-PHOSPHATE 1-EPIMERASE"/>
    <property type="match status" value="1"/>
</dbReference>
<dbReference type="CDD" id="cd09024">
    <property type="entry name" value="Aldose_epim_lacX"/>
    <property type="match status" value="1"/>
</dbReference>
<reference evidence="4 5" key="1">
    <citation type="submission" date="2022-06" db="EMBL/GenBank/DDBJ databases">
        <title>A taxonomic note on the genus Prevotella: Description of four novel genera and emended description of the genera Hallella and Xylanibacter.</title>
        <authorList>
            <person name="Hitch T.C.A."/>
        </authorList>
    </citation>
    <scope>NUCLEOTIDE SEQUENCE [LARGE SCALE GENOMIC DNA]</scope>
    <source>
        <strain evidence="4 5">DSM 100619</strain>
    </source>
</reference>
<dbReference type="InterPro" id="IPR014718">
    <property type="entry name" value="GH-type_carb-bd"/>
</dbReference>